<proteinExistence type="predicted"/>
<reference evidence="1 2" key="1">
    <citation type="submission" date="2016-10" db="EMBL/GenBank/DDBJ databases">
        <authorList>
            <person name="Varghese N."/>
            <person name="Submissions S."/>
        </authorList>
    </citation>
    <scope>NUCLEOTIDE SEQUENCE [LARGE SCALE GENOMIC DNA]</scope>
    <source>
        <strain evidence="1 2">DSM 21822</strain>
    </source>
</reference>
<evidence type="ECO:0000313" key="2">
    <source>
        <dbReference type="Proteomes" id="UP000323300"/>
    </source>
</evidence>
<dbReference type="RefSeq" id="WP_188130290.1">
    <property type="nucleotide sequence ID" value="NZ_BSPE01000002.1"/>
</dbReference>
<accession>A0A1I3UZP5</accession>
<protein>
    <submittedName>
        <fullName evidence="1">Uncharacterized protein</fullName>
    </submittedName>
</protein>
<gene>
    <name evidence="1" type="ORF">SAMN04488498_10155</name>
</gene>
<name>A0A1I3UZP5_9HYPH</name>
<dbReference type="AlphaFoldDB" id="A0A1I3UZP5"/>
<keyword evidence="2" id="KW-1185">Reference proteome</keyword>
<dbReference type="Proteomes" id="UP000323300">
    <property type="component" value="Unassembled WGS sequence"/>
</dbReference>
<organism evidence="1 2">
    <name type="scientific">Neomesorhizobium albiziae</name>
    <dbReference type="NCBI Taxonomy" id="335020"/>
    <lineage>
        <taxon>Bacteria</taxon>
        <taxon>Pseudomonadati</taxon>
        <taxon>Pseudomonadota</taxon>
        <taxon>Alphaproteobacteria</taxon>
        <taxon>Hyphomicrobiales</taxon>
        <taxon>Phyllobacteriaceae</taxon>
        <taxon>Neomesorhizobium</taxon>
    </lineage>
</organism>
<evidence type="ECO:0000313" key="1">
    <source>
        <dbReference type="EMBL" id="SFJ87357.1"/>
    </source>
</evidence>
<dbReference type="EMBL" id="FOSL01000001">
    <property type="protein sequence ID" value="SFJ87357.1"/>
    <property type="molecule type" value="Genomic_DNA"/>
</dbReference>
<sequence length="45" mass="4969">MKLFSRFFGRRDSNLTTALERQRLGKTMPGQTAAMAGARLGVLVN</sequence>